<dbReference type="GO" id="GO:0005576">
    <property type="term" value="C:extracellular region"/>
    <property type="evidence" value="ECO:0007669"/>
    <property type="project" value="InterPro"/>
</dbReference>
<dbReference type="SMART" id="SM00494">
    <property type="entry name" value="ChtBD2"/>
    <property type="match status" value="1"/>
</dbReference>
<feature type="compositionally biased region" description="Basic and acidic residues" evidence="1">
    <location>
        <begin position="151"/>
        <end position="165"/>
    </location>
</feature>
<dbReference type="InterPro" id="IPR036508">
    <property type="entry name" value="Chitin-bd_dom_sf"/>
</dbReference>
<dbReference type="Pfam" id="PF01607">
    <property type="entry name" value="CBM_14"/>
    <property type="match status" value="1"/>
</dbReference>
<feature type="region of interest" description="Disordered" evidence="1">
    <location>
        <begin position="364"/>
        <end position="408"/>
    </location>
</feature>
<dbReference type="GO" id="GO:0008061">
    <property type="term" value="F:chitin binding"/>
    <property type="evidence" value="ECO:0007669"/>
    <property type="project" value="InterPro"/>
</dbReference>
<dbReference type="InterPro" id="IPR052976">
    <property type="entry name" value="Scoloptoxin-like"/>
</dbReference>
<dbReference type="GeneID" id="108672967"/>
<evidence type="ECO:0000313" key="5">
    <source>
        <dbReference type="RefSeq" id="XP_018016223.1"/>
    </source>
</evidence>
<feature type="compositionally biased region" description="Basic and acidic residues" evidence="1">
    <location>
        <begin position="472"/>
        <end position="489"/>
    </location>
</feature>
<proteinExistence type="predicted"/>
<accession>A0A8B7NR99</accession>
<feature type="region of interest" description="Disordered" evidence="1">
    <location>
        <begin position="890"/>
        <end position="913"/>
    </location>
</feature>
<feature type="compositionally biased region" description="Basic residues" evidence="1">
    <location>
        <begin position="373"/>
        <end position="383"/>
    </location>
</feature>
<feature type="compositionally biased region" description="Pro residues" evidence="1">
    <location>
        <begin position="748"/>
        <end position="759"/>
    </location>
</feature>
<dbReference type="Gene3D" id="2.170.140.10">
    <property type="entry name" value="Chitin binding domain"/>
    <property type="match status" value="1"/>
</dbReference>
<keyword evidence="4" id="KW-1185">Reference proteome</keyword>
<feature type="compositionally biased region" description="Polar residues" evidence="1">
    <location>
        <begin position="167"/>
        <end position="177"/>
    </location>
</feature>
<name>A0A8B7NR99_HYAAZ</name>
<dbReference type="PANTHER" id="PTHR22933">
    <property type="entry name" value="FI18007P1-RELATED"/>
    <property type="match status" value="1"/>
</dbReference>
<dbReference type="KEGG" id="hazt:108672967"/>
<protein>
    <submittedName>
        <fullName evidence="5">Uncharacterized protein LOC108672967 isoform X1</fullName>
    </submittedName>
</protein>
<feature type="region of interest" description="Disordered" evidence="1">
    <location>
        <begin position="27"/>
        <end position="56"/>
    </location>
</feature>
<feature type="compositionally biased region" description="Low complexity" evidence="1">
    <location>
        <begin position="28"/>
        <end position="40"/>
    </location>
</feature>
<evidence type="ECO:0000256" key="1">
    <source>
        <dbReference type="SAM" id="MobiDB-lite"/>
    </source>
</evidence>
<sequence length="1242" mass="139902">MFPRKWILLQLFFLAAVQTVASVSTDNSTQSSETEQDSSQLEAPRQSTAREKRSELQIKVDKKLQTSIEEDLPRMFHPPTELQIAQARKLFLKEGDKGDSSPEFLQQMDLDGDSVKSASSPFSYRLTNTSFLQSLNDKELLNRFSNLRKAIDHEGSQEKDTKDDESTSYSPKNQASNDAKKSIDDRIHKDKLLLAEMISKKSGFAYRPPDVRDDPLEEELQTNEETQLRDTRVAAPPPLCPPGSGLCRTLRERLQEDLVSSFSDPFTNRIRYRLKKRPSVYTTKTPRIRNDIGIPDIYETEVTVMPHFGQNSSTPHGPLSRLHRHDHSVAAADNDQRLVLPPRRSPLPLGALRLRNQEENEVKMTQETGAIRGSKRSKSKNHRRESQSGIRDYLTERGYGRPSRVRTRTHLDYRRPLSFKFKRTNDARNKEIPTEYKNLNVHKITDASLIHLHPLLKPNSPHENIPLSSSIHSHELPTKPRRENRKEQPTRPQIILDHRSEELKHKNDKTIVGNNEKHSGYDEHRFYEPPAVTTTASVFYEQQQEYHPPESSKNENKYNVPIPPHRYEIPSAIRHSVPKSPAVPGWLMDLKSDSRHPTPQPNHEYSKHTENPISYSSPMPSDYALKASQPSALSVTYTTPRNYESSRHLPSSPDHFRIINPNENLRTYNSPPPPHIHVPLESQLLPKLDSGKKIIKSPVLPHYPVIPSPDQSSGSKYSVQVTTPSGIYVTPVRISSTPKHVTRELPIYAPPTSPNPTYGPPRHDPAISSHSPHPEVSPHPHKAHINAGEVMSYHSKNLPSYPKVTQLSPIKHEVSVYEHEVNTHSVASHHVLVTPKSHHVSITPKNIPATISYRGTTPTPLKINTPSQVIPTTFKPLVAKDDLAKLKGSSQASTVQVTQKPVKSPHSTSIHSPVAHRETTYMKTQPNQDLPEISLVPYILQDYQLGTSSPGDYFDFDDDDYYYDDLYDYDYLLDVLGVTESRSQLPLHVLPSSYPDGHIQSFGYIAGVPGRAGKDYPILGYIPNTSFGCGLVAEYPGYYADMDAGCQVFHVCHHDGTQDSYLCPNGTVFNQKYFVCDWWYNFNCEDAPFFYPVNAALSFAALSLHQPSAHYETPTSLLRSTRGSKRPTGHGSRQQPKRRMPSRRPIPHGGRRSHSDLVSQRGVGHHAVASPRGVFHHAVESPRGVVHNDVASSSVHQVILSPDGPGADHVGLHLAQQLPRTPSEVWLSSRTNETQSVTDDVP</sequence>
<feature type="chain" id="PRO_5034192686" evidence="2">
    <location>
        <begin position="23"/>
        <end position="1242"/>
    </location>
</feature>
<dbReference type="PANTHER" id="PTHR22933:SF43">
    <property type="entry name" value="LP10131P"/>
    <property type="match status" value="1"/>
</dbReference>
<reference evidence="5" key="1">
    <citation type="submission" date="2025-08" db="UniProtKB">
        <authorList>
            <consortium name="RefSeq"/>
        </authorList>
    </citation>
    <scope>IDENTIFICATION</scope>
    <source>
        <tissue evidence="5">Whole organism</tissue>
    </source>
</reference>
<feature type="region of interest" description="Disordered" evidence="1">
    <location>
        <begin position="460"/>
        <end position="491"/>
    </location>
</feature>
<dbReference type="OrthoDB" id="6369789at2759"/>
<dbReference type="AlphaFoldDB" id="A0A8B7NR99"/>
<feature type="region of interest" description="Disordered" evidence="1">
    <location>
        <begin position="151"/>
        <end position="183"/>
    </location>
</feature>
<dbReference type="RefSeq" id="XP_018016223.1">
    <property type="nucleotide sequence ID" value="XM_018160734.2"/>
</dbReference>
<organism evidence="4 5">
    <name type="scientific">Hyalella azteca</name>
    <name type="common">Amphipod</name>
    <dbReference type="NCBI Taxonomy" id="294128"/>
    <lineage>
        <taxon>Eukaryota</taxon>
        <taxon>Metazoa</taxon>
        <taxon>Ecdysozoa</taxon>
        <taxon>Arthropoda</taxon>
        <taxon>Crustacea</taxon>
        <taxon>Multicrustacea</taxon>
        <taxon>Malacostraca</taxon>
        <taxon>Eumalacostraca</taxon>
        <taxon>Peracarida</taxon>
        <taxon>Amphipoda</taxon>
        <taxon>Senticaudata</taxon>
        <taxon>Talitrida</taxon>
        <taxon>Talitroidea</taxon>
        <taxon>Hyalellidae</taxon>
        <taxon>Hyalella</taxon>
    </lineage>
</organism>
<dbReference type="PROSITE" id="PS50940">
    <property type="entry name" value="CHIT_BIND_II"/>
    <property type="match status" value="1"/>
</dbReference>
<feature type="region of interest" description="Disordered" evidence="1">
    <location>
        <begin position="590"/>
        <end position="613"/>
    </location>
</feature>
<evidence type="ECO:0000259" key="3">
    <source>
        <dbReference type="PROSITE" id="PS50940"/>
    </source>
</evidence>
<gene>
    <name evidence="5" type="primary">LOC108672967</name>
</gene>
<feature type="compositionally biased region" description="Polar residues" evidence="1">
    <location>
        <begin position="890"/>
        <end position="911"/>
    </location>
</feature>
<feature type="region of interest" description="Disordered" evidence="1">
    <location>
        <begin position="745"/>
        <end position="780"/>
    </location>
</feature>
<feature type="signal peptide" evidence="2">
    <location>
        <begin position="1"/>
        <end position="22"/>
    </location>
</feature>
<evidence type="ECO:0000256" key="2">
    <source>
        <dbReference type="SAM" id="SignalP"/>
    </source>
</evidence>
<evidence type="ECO:0000313" key="4">
    <source>
        <dbReference type="Proteomes" id="UP000694843"/>
    </source>
</evidence>
<dbReference type="Proteomes" id="UP000694843">
    <property type="component" value="Unplaced"/>
</dbReference>
<feature type="domain" description="Chitin-binding type-2" evidence="3">
    <location>
        <begin position="1026"/>
        <end position="1086"/>
    </location>
</feature>
<feature type="compositionally biased region" description="Basic residues" evidence="1">
    <location>
        <begin position="1135"/>
        <end position="1152"/>
    </location>
</feature>
<dbReference type="InterPro" id="IPR002557">
    <property type="entry name" value="Chitin-bd_dom"/>
</dbReference>
<feature type="region of interest" description="Disordered" evidence="1">
    <location>
        <begin position="1113"/>
        <end position="1164"/>
    </location>
</feature>
<keyword evidence="2" id="KW-0732">Signal</keyword>
<dbReference type="SUPFAM" id="SSF57625">
    <property type="entry name" value="Invertebrate chitin-binding proteins"/>
    <property type="match status" value="1"/>
</dbReference>